<dbReference type="AlphaFoldDB" id="A0A444JII2"/>
<proteinExistence type="predicted"/>
<organism evidence="1 2">
    <name type="scientific">Photobacterium chitinilyticum</name>
    <dbReference type="NCBI Taxonomy" id="2485123"/>
    <lineage>
        <taxon>Bacteria</taxon>
        <taxon>Pseudomonadati</taxon>
        <taxon>Pseudomonadota</taxon>
        <taxon>Gammaproteobacteria</taxon>
        <taxon>Vibrionales</taxon>
        <taxon>Vibrionaceae</taxon>
        <taxon>Photobacterium</taxon>
    </lineage>
</organism>
<comment type="caution">
    <text evidence="1">The sequence shown here is derived from an EMBL/GenBank/DDBJ whole genome shotgun (WGS) entry which is preliminary data.</text>
</comment>
<dbReference type="OrthoDB" id="6402325at2"/>
<accession>A0A444JII2</accession>
<evidence type="ECO:0000313" key="1">
    <source>
        <dbReference type="EMBL" id="RWX52881.1"/>
    </source>
</evidence>
<dbReference type="Proteomes" id="UP000287563">
    <property type="component" value="Unassembled WGS sequence"/>
</dbReference>
<name>A0A444JII2_9GAMM</name>
<evidence type="ECO:0000313" key="2">
    <source>
        <dbReference type="Proteomes" id="UP000287563"/>
    </source>
</evidence>
<keyword evidence="2" id="KW-1185">Reference proteome</keyword>
<gene>
    <name evidence="1" type="ORF">EDI28_24785</name>
</gene>
<dbReference type="RefSeq" id="WP_128786506.1">
    <property type="nucleotide sequence ID" value="NZ_RJLM01000023.1"/>
</dbReference>
<dbReference type="EMBL" id="RJLM01000023">
    <property type="protein sequence ID" value="RWX52881.1"/>
    <property type="molecule type" value="Genomic_DNA"/>
</dbReference>
<sequence>MGPGKAPDCYRAQISRNRLTKIITFDSDPAAFRWNAECDKQIRIVGHMGSAGLNVALAFIPFGAIAKMSGELAKLWVSVVAATTAGIAHGELVARIPYPEVGKGWKVQIDFEHEIRWKPVISGRNTFKQKLTIASYDREGKARYQASQVSEFRLADLPQGLAEKLVSIPNRKVTNSYQ</sequence>
<protein>
    <submittedName>
        <fullName evidence="1">Uncharacterized protein</fullName>
    </submittedName>
</protein>
<reference evidence="1 2" key="1">
    <citation type="submission" date="2018-11" db="EMBL/GenBank/DDBJ databases">
        <title>Photobacterium sp. BEI247 sp. nov., a marine bacterium isolated from Yongle Blue Hole in the South China Sea.</title>
        <authorList>
            <person name="Wang X."/>
        </authorList>
    </citation>
    <scope>NUCLEOTIDE SEQUENCE [LARGE SCALE GENOMIC DNA]</scope>
    <source>
        <strain evidence="2">BEI247</strain>
    </source>
</reference>